<reference evidence="1 2" key="1">
    <citation type="submission" date="2016-10" db="EMBL/GenBank/DDBJ databases">
        <authorList>
            <person name="de Groot N.N."/>
        </authorList>
    </citation>
    <scope>NUCLEOTIDE SEQUENCE [LARGE SCALE GENOMIC DNA]</scope>
    <source>
        <strain evidence="1 2">DSM 19033</strain>
    </source>
</reference>
<dbReference type="EMBL" id="FNRA01000005">
    <property type="protein sequence ID" value="SEA82282.1"/>
    <property type="molecule type" value="Genomic_DNA"/>
</dbReference>
<gene>
    <name evidence="1" type="ORF">SAMN05443550_105334</name>
</gene>
<proteinExistence type="predicted"/>
<dbReference type="STRING" id="425514.SAMN05443550_105334"/>
<dbReference type="OrthoDB" id="794282at2"/>
<evidence type="ECO:0000313" key="1">
    <source>
        <dbReference type="EMBL" id="SEA82282.1"/>
    </source>
</evidence>
<organism evidence="1 2">
    <name type="scientific">Pedobacter hartonius</name>
    <dbReference type="NCBI Taxonomy" id="425514"/>
    <lineage>
        <taxon>Bacteria</taxon>
        <taxon>Pseudomonadati</taxon>
        <taxon>Bacteroidota</taxon>
        <taxon>Sphingobacteriia</taxon>
        <taxon>Sphingobacteriales</taxon>
        <taxon>Sphingobacteriaceae</taxon>
        <taxon>Pedobacter</taxon>
    </lineage>
</organism>
<accession>A0A1H4EDC9</accession>
<dbReference type="AlphaFoldDB" id="A0A1H4EDC9"/>
<evidence type="ECO:0000313" key="2">
    <source>
        <dbReference type="Proteomes" id="UP000198850"/>
    </source>
</evidence>
<keyword evidence="2" id="KW-1185">Reference proteome</keyword>
<name>A0A1H4EDC9_9SPHI</name>
<dbReference type="Proteomes" id="UP000198850">
    <property type="component" value="Unassembled WGS sequence"/>
</dbReference>
<dbReference type="RefSeq" id="WP_090556815.1">
    <property type="nucleotide sequence ID" value="NZ_FNRA01000005.1"/>
</dbReference>
<sequence>MAEIQKLAQALAKLMGLKLEGKLEEADRGIEEMLEHEFGILLTDLLNCSPADFEVFLHQKDFPAEKLDMLSQLLYLKFDKNLTREHTLLAEKLQLIYQTLEVKHHVVNMINLGRQKSIAQYLNLNS</sequence>
<protein>
    <submittedName>
        <fullName evidence="1">Uncharacterized protein</fullName>
    </submittedName>
</protein>